<dbReference type="InterPro" id="IPR001628">
    <property type="entry name" value="Znf_hrmn_rcpt"/>
</dbReference>
<dbReference type="Pfam" id="PF00104">
    <property type="entry name" value="Hormone_recep"/>
    <property type="match status" value="1"/>
</dbReference>
<dbReference type="InterPro" id="IPR000536">
    <property type="entry name" value="Nucl_hrmn_rcpt_lig-bd"/>
</dbReference>
<dbReference type="SUPFAM" id="SSF57716">
    <property type="entry name" value="Glucocorticoid receptor-like (DNA-binding domain)"/>
    <property type="match status" value="1"/>
</dbReference>
<dbReference type="GO" id="GO:0004879">
    <property type="term" value="F:nuclear receptor activity"/>
    <property type="evidence" value="ECO:0007669"/>
    <property type="project" value="InterPro"/>
</dbReference>
<dbReference type="CDD" id="cd06960">
    <property type="entry name" value="NR_DBD_HNF4A"/>
    <property type="match status" value="1"/>
</dbReference>
<keyword evidence="5 11" id="KW-0862">Zinc</keyword>
<dbReference type="Gene3D" id="1.10.565.10">
    <property type="entry name" value="Retinoid X Receptor"/>
    <property type="match status" value="1"/>
</dbReference>
<evidence type="ECO:0000256" key="10">
    <source>
        <dbReference type="ARBA" id="ARBA00023242"/>
    </source>
</evidence>
<evidence type="ECO:0000313" key="14">
    <source>
        <dbReference type="Proteomes" id="UP000614601"/>
    </source>
</evidence>
<keyword evidence="9 11" id="KW-0675">Receptor</keyword>
<dbReference type="GO" id="GO:0009888">
    <property type="term" value="P:tissue development"/>
    <property type="evidence" value="ECO:0007669"/>
    <property type="project" value="TreeGrafter"/>
</dbReference>
<protein>
    <recommendedName>
        <fullName evidence="12">Nuclear receptor domain-containing protein</fullName>
    </recommendedName>
</protein>
<evidence type="ECO:0000256" key="5">
    <source>
        <dbReference type="ARBA" id="ARBA00022833"/>
    </source>
</evidence>
<dbReference type="PROSITE" id="PS00031">
    <property type="entry name" value="NUCLEAR_REC_DBD_1"/>
    <property type="match status" value="1"/>
</dbReference>
<dbReference type="EMBL" id="CAJFCW020000003">
    <property type="protein sequence ID" value="CAG9106912.1"/>
    <property type="molecule type" value="Genomic_DNA"/>
</dbReference>
<keyword evidence="7 11" id="KW-0238">DNA-binding</keyword>
<dbReference type="Gene3D" id="3.30.50.10">
    <property type="entry name" value="Erythroid Transcription Factor GATA-1, subunit A"/>
    <property type="match status" value="1"/>
</dbReference>
<evidence type="ECO:0000256" key="7">
    <source>
        <dbReference type="ARBA" id="ARBA00023125"/>
    </source>
</evidence>
<dbReference type="PROSITE" id="PS51030">
    <property type="entry name" value="NUCLEAR_REC_DBD_2"/>
    <property type="match status" value="1"/>
</dbReference>
<evidence type="ECO:0000256" key="2">
    <source>
        <dbReference type="ARBA" id="ARBA00005993"/>
    </source>
</evidence>
<keyword evidence="8 11" id="KW-0804">Transcription</keyword>
<dbReference type="InterPro" id="IPR016355">
    <property type="entry name" value="NR5-like"/>
</dbReference>
<dbReference type="AlphaFoldDB" id="A0A811KNT5"/>
<comment type="subcellular location">
    <subcellularLocation>
        <location evidence="1 11">Nucleus</location>
    </subcellularLocation>
</comment>
<dbReference type="Pfam" id="PF00105">
    <property type="entry name" value="zf-C4"/>
    <property type="match status" value="1"/>
</dbReference>
<evidence type="ECO:0000256" key="1">
    <source>
        <dbReference type="ARBA" id="ARBA00004123"/>
    </source>
</evidence>
<dbReference type="PRINTS" id="PR00047">
    <property type="entry name" value="STROIDFINGER"/>
</dbReference>
<dbReference type="GO" id="GO:0000978">
    <property type="term" value="F:RNA polymerase II cis-regulatory region sequence-specific DNA binding"/>
    <property type="evidence" value="ECO:0007669"/>
    <property type="project" value="InterPro"/>
</dbReference>
<evidence type="ECO:0000313" key="13">
    <source>
        <dbReference type="EMBL" id="CAD5216979.1"/>
    </source>
</evidence>
<dbReference type="SMART" id="SM00430">
    <property type="entry name" value="HOLI"/>
    <property type="match status" value="1"/>
</dbReference>
<dbReference type="InterPro" id="IPR049636">
    <property type="entry name" value="HNF4-like_DBD"/>
</dbReference>
<name>A0A811KNT5_9BILA</name>
<dbReference type="EMBL" id="CAJFDH010000003">
    <property type="protein sequence ID" value="CAD5216979.1"/>
    <property type="molecule type" value="Genomic_DNA"/>
</dbReference>
<dbReference type="PANTHER" id="PTHR24086">
    <property type="entry name" value="NUCLEAR RECEPTOR SUBFAMILY 5 GROUP A"/>
    <property type="match status" value="1"/>
</dbReference>
<dbReference type="PANTHER" id="PTHR24086:SF15">
    <property type="entry name" value="NUCLEAR HORMONE RECEPTOR FTZ-F1"/>
    <property type="match status" value="1"/>
</dbReference>
<dbReference type="SUPFAM" id="SSF48508">
    <property type="entry name" value="Nuclear receptor ligand-binding domain"/>
    <property type="match status" value="1"/>
</dbReference>
<gene>
    <name evidence="13" type="ORF">BOKJ2_LOCUS6858</name>
</gene>
<dbReference type="Proteomes" id="UP000783686">
    <property type="component" value="Unassembled WGS sequence"/>
</dbReference>
<evidence type="ECO:0000259" key="12">
    <source>
        <dbReference type="PROSITE" id="PS51030"/>
    </source>
</evidence>
<proteinExistence type="inferred from homology"/>
<evidence type="ECO:0000256" key="6">
    <source>
        <dbReference type="ARBA" id="ARBA00023015"/>
    </source>
</evidence>
<accession>A0A811KNT5</accession>
<feature type="domain" description="Nuclear receptor" evidence="12">
    <location>
        <begin position="71"/>
        <end position="147"/>
    </location>
</feature>
<keyword evidence="10 11" id="KW-0539">Nucleus</keyword>
<organism evidence="13 14">
    <name type="scientific">Bursaphelenchus okinawaensis</name>
    <dbReference type="NCBI Taxonomy" id="465554"/>
    <lineage>
        <taxon>Eukaryota</taxon>
        <taxon>Metazoa</taxon>
        <taxon>Ecdysozoa</taxon>
        <taxon>Nematoda</taxon>
        <taxon>Chromadorea</taxon>
        <taxon>Rhabditida</taxon>
        <taxon>Tylenchina</taxon>
        <taxon>Tylenchomorpha</taxon>
        <taxon>Aphelenchoidea</taxon>
        <taxon>Aphelenchoididae</taxon>
        <taxon>Bursaphelenchus</taxon>
    </lineage>
</organism>
<evidence type="ECO:0000256" key="11">
    <source>
        <dbReference type="RuleBase" id="RU004334"/>
    </source>
</evidence>
<dbReference type="GO" id="GO:0008270">
    <property type="term" value="F:zinc ion binding"/>
    <property type="evidence" value="ECO:0007669"/>
    <property type="project" value="UniProtKB-KW"/>
</dbReference>
<keyword evidence="4 11" id="KW-0863">Zinc-finger</keyword>
<reference evidence="13" key="1">
    <citation type="submission" date="2020-09" db="EMBL/GenBank/DDBJ databases">
        <authorList>
            <person name="Kikuchi T."/>
        </authorList>
    </citation>
    <scope>NUCLEOTIDE SEQUENCE</scope>
    <source>
        <strain evidence="13">SH1</strain>
    </source>
</reference>
<comment type="caution">
    <text evidence="13">The sequence shown here is derived from an EMBL/GenBank/DDBJ whole genome shotgun (WGS) entry which is preliminary data.</text>
</comment>
<dbReference type="GO" id="GO:0009755">
    <property type="term" value="P:hormone-mediated signaling pathway"/>
    <property type="evidence" value="ECO:0007669"/>
    <property type="project" value="TreeGrafter"/>
</dbReference>
<comment type="similarity">
    <text evidence="2 11">Belongs to the nuclear hormone receptor family.</text>
</comment>
<evidence type="ECO:0000256" key="3">
    <source>
        <dbReference type="ARBA" id="ARBA00022723"/>
    </source>
</evidence>
<keyword evidence="14" id="KW-1185">Reference proteome</keyword>
<dbReference type="Proteomes" id="UP000614601">
    <property type="component" value="Unassembled WGS sequence"/>
</dbReference>
<dbReference type="GO" id="GO:0090575">
    <property type="term" value="C:RNA polymerase II transcription regulator complex"/>
    <property type="evidence" value="ECO:0007669"/>
    <property type="project" value="TreeGrafter"/>
</dbReference>
<keyword evidence="3 11" id="KW-0479">Metal-binding</keyword>
<dbReference type="OrthoDB" id="10018779at2759"/>
<evidence type="ECO:0000256" key="4">
    <source>
        <dbReference type="ARBA" id="ARBA00022771"/>
    </source>
</evidence>
<evidence type="ECO:0000256" key="9">
    <source>
        <dbReference type="ARBA" id="ARBA00023170"/>
    </source>
</evidence>
<dbReference type="InterPro" id="IPR035500">
    <property type="entry name" value="NHR-like_dom_sf"/>
</dbReference>
<sequence length="417" mass="48649">MDLMDTSSRYQTHLENYAYQHDSMDNMMTIIPLKTDLANFSQNEQTIDITMDDKSIIPADPIIHRKASEPNLRCLICGEQVLYHNFGTSACNGCAAFFRRTILQQKKYLCREYGNCQIYMTKHKRRCAYCRFERCVKVGMNVSKLMTRLARDNEYPLSQLMFNFKGIFSSRKRNAIIQLGNLARLECMAEQPRTSASLIRATMVEISVMKEFLRNTNFIQCLEYNTDYEFQKKLCSTLLHTWLTMHSVFSTRSNQGHKTKKLYFVDNSYLNVNEDVVVNYYSTNKNLSDPFFVAVNGMPLMKSVFDAAGELDKNHIDEHELLMLTMMVVIRACICRIGQSNYYAEWQSRVQKEIHQYYSSRYVDIPKRLGELMLCLEALETADRSCDQLAVLIQLNYRKTEDLGYKLYVRGHNDVKT</sequence>
<dbReference type="InterPro" id="IPR013088">
    <property type="entry name" value="Znf_NHR/GATA"/>
</dbReference>
<keyword evidence="6 11" id="KW-0805">Transcription regulation</keyword>
<evidence type="ECO:0000256" key="8">
    <source>
        <dbReference type="ARBA" id="ARBA00023163"/>
    </source>
</evidence>
<dbReference type="SMART" id="SM00399">
    <property type="entry name" value="ZnF_C4"/>
    <property type="match status" value="1"/>
</dbReference>